<reference evidence="5 6" key="1">
    <citation type="submission" date="2006-10" db="EMBL/GenBank/DDBJ databases">
        <title>The Genome Sequence of Batrachochytrium dendrobatidis JEL423.</title>
        <authorList>
            <consortium name="The Broad Institute Genome Sequencing Platform"/>
            <person name="Birren B."/>
            <person name="Lander E."/>
            <person name="Galagan J."/>
            <person name="Cuomo C."/>
            <person name="Devon K."/>
            <person name="Jaffe D."/>
            <person name="Butler J."/>
            <person name="Alvarez P."/>
            <person name="Gnerre S."/>
            <person name="Grabherr M."/>
            <person name="Kleber M."/>
            <person name="Mauceli E."/>
            <person name="Brockman W."/>
            <person name="Young S."/>
            <person name="LaButti K."/>
            <person name="Sykes S."/>
            <person name="DeCaprio D."/>
            <person name="Crawford M."/>
            <person name="Koehrsen M."/>
            <person name="Engels R."/>
            <person name="Montgomery P."/>
            <person name="Pearson M."/>
            <person name="Howarth C."/>
            <person name="Larson L."/>
            <person name="White J."/>
            <person name="O'Leary S."/>
            <person name="Kodira C."/>
            <person name="Zeng Q."/>
            <person name="Yandava C."/>
            <person name="Alvarado L."/>
            <person name="Longcore J."/>
            <person name="James T."/>
        </authorList>
    </citation>
    <scope>NUCLEOTIDE SEQUENCE [LARGE SCALE GENOMIC DNA]</scope>
    <source>
        <strain evidence="5 6">JEL423</strain>
    </source>
</reference>
<dbReference type="Proteomes" id="UP000077115">
    <property type="component" value="Unassembled WGS sequence"/>
</dbReference>
<feature type="compositionally biased region" description="Low complexity" evidence="3">
    <location>
        <begin position="244"/>
        <end position="260"/>
    </location>
</feature>
<feature type="region of interest" description="Disordered" evidence="3">
    <location>
        <begin position="286"/>
        <end position="352"/>
    </location>
</feature>
<dbReference type="PANTHER" id="PTHR48027">
    <property type="entry name" value="HETEROGENEOUS NUCLEAR RIBONUCLEOPROTEIN 87F-RELATED"/>
    <property type="match status" value="1"/>
</dbReference>
<keyword evidence="1 2" id="KW-0694">RNA-binding</keyword>
<feature type="compositionally biased region" description="Basic and acidic residues" evidence="3">
    <location>
        <begin position="339"/>
        <end position="352"/>
    </location>
</feature>
<evidence type="ECO:0000256" key="3">
    <source>
        <dbReference type="SAM" id="MobiDB-lite"/>
    </source>
</evidence>
<dbReference type="InterPro" id="IPR012677">
    <property type="entry name" value="Nucleotide-bd_a/b_plait_sf"/>
</dbReference>
<dbReference type="InterPro" id="IPR035979">
    <property type="entry name" value="RBD_domain_sf"/>
</dbReference>
<dbReference type="InterPro" id="IPR052462">
    <property type="entry name" value="SLIRP/GR-RBP-like"/>
</dbReference>
<accession>A0A177WK23</accession>
<name>A0A177WK23_BATDL</name>
<dbReference type="VEuPathDB" id="FungiDB:BDEG_23625"/>
<feature type="compositionally biased region" description="Basic and acidic residues" evidence="3">
    <location>
        <begin position="49"/>
        <end position="72"/>
    </location>
</feature>
<feature type="region of interest" description="Disordered" evidence="3">
    <location>
        <begin position="1"/>
        <end position="110"/>
    </location>
</feature>
<protein>
    <recommendedName>
        <fullName evidence="4">RRM domain-containing protein</fullName>
    </recommendedName>
</protein>
<evidence type="ECO:0000256" key="1">
    <source>
        <dbReference type="ARBA" id="ARBA00022884"/>
    </source>
</evidence>
<dbReference type="AlphaFoldDB" id="A0A177WK23"/>
<feature type="domain" description="RRM" evidence="4">
    <location>
        <begin position="113"/>
        <end position="191"/>
    </location>
</feature>
<evidence type="ECO:0000313" key="6">
    <source>
        <dbReference type="Proteomes" id="UP000077115"/>
    </source>
</evidence>
<dbReference type="SMART" id="SM00360">
    <property type="entry name" value="RRM"/>
    <property type="match status" value="1"/>
</dbReference>
<dbReference type="eggNOG" id="KOG0118">
    <property type="taxonomic scope" value="Eukaryota"/>
</dbReference>
<sequence length="352" mass="39662">MDKEQVYGSPGADSDDGLHIQGTSESNHSVSRSPADYIKGESGSNRSSSRNDENRGSPKINEPRAHPGEFKRSPSNSSPPRYISNNAPLDRSPVRGKGKDDRDSKALSTDPSTVVGAFGLSLFTTELELRGLFSPFGKITHCTIIRDALTLRSRGFGFITFDTIDSAVKAQQELNGTVLNNRTMRVDFSISSRPHEPTPGFYKGISTRESSSEGRQHREPRPHYNPYPERRDMRRDMVDRGRRSQPYFRPRSRSPPSSYRGSHEGYHDGWADRGDRYMDRRIDYERQERGGMGYGPSGGERGDHRGDFGRGDPYRSRSSMAAPPLPPPSDRYRGGYSESRSRSPVYDHRQRR</sequence>
<feature type="region of interest" description="Disordered" evidence="3">
    <location>
        <begin position="190"/>
        <end position="273"/>
    </location>
</feature>
<evidence type="ECO:0000256" key="2">
    <source>
        <dbReference type="PROSITE-ProRule" id="PRU00176"/>
    </source>
</evidence>
<feature type="compositionally biased region" description="Basic and acidic residues" evidence="3">
    <location>
        <begin position="261"/>
        <end position="273"/>
    </location>
</feature>
<gene>
    <name evidence="5" type="ORF">BDEG_23625</name>
</gene>
<feature type="compositionally biased region" description="Polar residues" evidence="3">
    <location>
        <begin position="73"/>
        <end position="87"/>
    </location>
</feature>
<dbReference type="Gene3D" id="3.30.70.330">
    <property type="match status" value="1"/>
</dbReference>
<dbReference type="Pfam" id="PF00076">
    <property type="entry name" value="RRM_1"/>
    <property type="match status" value="1"/>
</dbReference>
<dbReference type="InterPro" id="IPR000504">
    <property type="entry name" value="RRM_dom"/>
</dbReference>
<feature type="compositionally biased region" description="Gly residues" evidence="3">
    <location>
        <begin position="290"/>
        <end position="299"/>
    </location>
</feature>
<feature type="compositionally biased region" description="Polar residues" evidence="3">
    <location>
        <begin position="21"/>
        <end position="32"/>
    </location>
</feature>
<evidence type="ECO:0000259" key="4">
    <source>
        <dbReference type="PROSITE" id="PS50102"/>
    </source>
</evidence>
<organism evidence="5 6">
    <name type="scientific">Batrachochytrium dendrobatidis (strain JEL423)</name>
    <dbReference type="NCBI Taxonomy" id="403673"/>
    <lineage>
        <taxon>Eukaryota</taxon>
        <taxon>Fungi</taxon>
        <taxon>Fungi incertae sedis</taxon>
        <taxon>Chytridiomycota</taxon>
        <taxon>Chytridiomycota incertae sedis</taxon>
        <taxon>Chytridiomycetes</taxon>
        <taxon>Rhizophydiales</taxon>
        <taxon>Rhizophydiales incertae sedis</taxon>
        <taxon>Batrachochytrium</taxon>
    </lineage>
</organism>
<dbReference type="GO" id="GO:0003723">
    <property type="term" value="F:RNA binding"/>
    <property type="evidence" value="ECO:0007669"/>
    <property type="project" value="UniProtKB-UniRule"/>
</dbReference>
<feature type="compositionally biased region" description="Basic and acidic residues" evidence="3">
    <location>
        <begin position="300"/>
        <end position="315"/>
    </location>
</feature>
<dbReference type="EMBL" id="DS022303">
    <property type="protein sequence ID" value="OAJ39810.1"/>
    <property type="molecule type" value="Genomic_DNA"/>
</dbReference>
<evidence type="ECO:0000313" key="5">
    <source>
        <dbReference type="EMBL" id="OAJ39810.1"/>
    </source>
</evidence>
<feature type="compositionally biased region" description="Basic and acidic residues" evidence="3">
    <location>
        <begin position="210"/>
        <end position="242"/>
    </location>
</feature>
<dbReference type="STRING" id="403673.A0A177WK23"/>
<dbReference type="OrthoDB" id="439808at2759"/>
<reference evidence="5 6" key="2">
    <citation type="submission" date="2016-05" db="EMBL/GenBank/DDBJ databases">
        <title>Lineage-specific infection strategies underlie the spectrum of fungal disease in amphibians.</title>
        <authorList>
            <person name="Cuomo C.A."/>
            <person name="Farrer R.A."/>
            <person name="James T."/>
            <person name="Longcore J."/>
            <person name="Birren B."/>
        </authorList>
    </citation>
    <scope>NUCLEOTIDE SEQUENCE [LARGE SCALE GENOMIC DNA]</scope>
    <source>
        <strain evidence="5 6">JEL423</strain>
    </source>
</reference>
<proteinExistence type="predicted"/>
<dbReference type="PROSITE" id="PS50102">
    <property type="entry name" value="RRM"/>
    <property type="match status" value="1"/>
</dbReference>
<dbReference type="SUPFAM" id="SSF54928">
    <property type="entry name" value="RNA-binding domain, RBD"/>
    <property type="match status" value="1"/>
</dbReference>